<dbReference type="EMBL" id="BARV01029156">
    <property type="protein sequence ID" value="GAI41810.1"/>
    <property type="molecule type" value="Genomic_DNA"/>
</dbReference>
<organism evidence="1">
    <name type="scientific">marine sediment metagenome</name>
    <dbReference type="NCBI Taxonomy" id="412755"/>
    <lineage>
        <taxon>unclassified sequences</taxon>
        <taxon>metagenomes</taxon>
        <taxon>ecological metagenomes</taxon>
    </lineage>
</organism>
<accession>X1PRS4</accession>
<feature type="non-terminal residue" evidence="1">
    <location>
        <position position="116"/>
    </location>
</feature>
<gene>
    <name evidence="1" type="ORF">S06H3_46552</name>
</gene>
<reference evidence="1" key="1">
    <citation type="journal article" date="2014" name="Front. Microbiol.">
        <title>High frequency of phylogenetically diverse reductive dehalogenase-homologous genes in deep subseafloor sedimentary metagenomes.</title>
        <authorList>
            <person name="Kawai M."/>
            <person name="Futagami T."/>
            <person name="Toyoda A."/>
            <person name="Takaki Y."/>
            <person name="Nishi S."/>
            <person name="Hori S."/>
            <person name="Arai W."/>
            <person name="Tsubouchi T."/>
            <person name="Morono Y."/>
            <person name="Uchiyama I."/>
            <person name="Ito T."/>
            <person name="Fujiyama A."/>
            <person name="Inagaki F."/>
            <person name="Takami H."/>
        </authorList>
    </citation>
    <scope>NUCLEOTIDE SEQUENCE</scope>
    <source>
        <strain evidence="1">Expedition CK06-06</strain>
    </source>
</reference>
<name>X1PRS4_9ZZZZ</name>
<evidence type="ECO:0000313" key="1">
    <source>
        <dbReference type="EMBL" id="GAI41810.1"/>
    </source>
</evidence>
<protein>
    <submittedName>
        <fullName evidence="1">Uncharacterized protein</fullName>
    </submittedName>
</protein>
<dbReference type="AlphaFoldDB" id="X1PRS4"/>
<sequence length="116" mass="12805">MVIEELKAKAGFGGAKLEIHIPKDNYSIDETLNGEVLLSGGTVVQEIKVLSIRLIREWSWESYSAGMDMDFGPGIPRAPYSTHSVSVQMEYELDGDKGSDEVFTAELGKDIEIKPE</sequence>
<dbReference type="Pfam" id="PF07070">
    <property type="entry name" value="Spo0M"/>
    <property type="match status" value="1"/>
</dbReference>
<comment type="caution">
    <text evidence="1">The sequence shown here is derived from an EMBL/GenBank/DDBJ whole genome shotgun (WGS) entry which is preliminary data.</text>
</comment>
<proteinExistence type="predicted"/>
<dbReference type="InterPro" id="IPR009776">
    <property type="entry name" value="Spore_0_M"/>
</dbReference>